<gene>
    <name evidence="2" type="ORF">ICJ83_15170</name>
</gene>
<feature type="signal peptide" evidence="1">
    <location>
        <begin position="1"/>
        <end position="21"/>
    </location>
</feature>
<accession>A0A8J6U8Q3</accession>
<keyword evidence="1" id="KW-0732">Signal</keyword>
<feature type="chain" id="PRO_5035229775" description="Lipocalin-like domain-containing protein" evidence="1">
    <location>
        <begin position="22"/>
        <end position="170"/>
    </location>
</feature>
<dbReference type="AlphaFoldDB" id="A0A8J6U8Q3"/>
<reference evidence="2 3" key="1">
    <citation type="submission" date="2020-09" db="EMBL/GenBank/DDBJ databases">
        <title>TT11 complete genome.</title>
        <authorList>
            <person name="Wu Z."/>
        </authorList>
    </citation>
    <scope>NUCLEOTIDE SEQUENCE [LARGE SCALE GENOMIC DNA]</scope>
    <source>
        <strain evidence="2 3">TT11</strain>
    </source>
</reference>
<evidence type="ECO:0000313" key="2">
    <source>
        <dbReference type="EMBL" id="MBD0833475.1"/>
    </source>
</evidence>
<evidence type="ECO:0000256" key="1">
    <source>
        <dbReference type="SAM" id="SignalP"/>
    </source>
</evidence>
<organism evidence="2 3">
    <name type="scientific">Aestuariibaculum sediminum</name>
    <dbReference type="NCBI Taxonomy" id="2770637"/>
    <lineage>
        <taxon>Bacteria</taxon>
        <taxon>Pseudomonadati</taxon>
        <taxon>Bacteroidota</taxon>
        <taxon>Flavobacteriia</taxon>
        <taxon>Flavobacteriales</taxon>
        <taxon>Flavobacteriaceae</taxon>
    </lineage>
</organism>
<name>A0A8J6U8Q3_9FLAO</name>
<dbReference type="Proteomes" id="UP000600588">
    <property type="component" value="Unassembled WGS sequence"/>
</dbReference>
<sequence length="170" mass="20204">MKYYFSILLMLINCFISCDKAEENNPCQPETTISTWKVNKEIKVDFNSEFNRNDYSIIEGNKLLFEYNHSGAQCDHFIDDEWGEKLIFHIEISQTKFEYNENDILLTNCFYQQYGAWVNHNKYEIKNGILKGEKISDSTWEITVNIYTIPLFEDEEPKNIQFKTIFTESN</sequence>
<dbReference type="EMBL" id="JACVXB010000009">
    <property type="protein sequence ID" value="MBD0833475.1"/>
    <property type="molecule type" value="Genomic_DNA"/>
</dbReference>
<keyword evidence="3" id="KW-1185">Reference proteome</keyword>
<proteinExistence type="predicted"/>
<evidence type="ECO:0008006" key="4">
    <source>
        <dbReference type="Google" id="ProtNLM"/>
    </source>
</evidence>
<protein>
    <recommendedName>
        <fullName evidence="4">Lipocalin-like domain-containing protein</fullName>
    </recommendedName>
</protein>
<dbReference type="RefSeq" id="WP_188231260.1">
    <property type="nucleotide sequence ID" value="NZ_JACVXB010000009.1"/>
</dbReference>
<evidence type="ECO:0000313" key="3">
    <source>
        <dbReference type="Proteomes" id="UP000600588"/>
    </source>
</evidence>
<comment type="caution">
    <text evidence="2">The sequence shown here is derived from an EMBL/GenBank/DDBJ whole genome shotgun (WGS) entry which is preliminary data.</text>
</comment>